<proteinExistence type="inferred from homology"/>
<protein>
    <recommendedName>
        <fullName evidence="2">GTP cyclohydrolase FolE2</fullName>
        <ecNumber evidence="2">3.5.4.16</ecNumber>
    </recommendedName>
</protein>
<dbReference type="eggNOG" id="COG1469">
    <property type="taxonomic scope" value="Bacteria"/>
</dbReference>
<dbReference type="HOGENOM" id="CLU_062816_1_1_0"/>
<evidence type="ECO:0000313" key="4">
    <source>
        <dbReference type="Proteomes" id="UP000005868"/>
    </source>
</evidence>
<dbReference type="PANTHER" id="PTHR36445:SF1">
    <property type="entry name" value="GTP CYCLOHYDROLASE MPTA"/>
    <property type="match status" value="1"/>
</dbReference>
<dbReference type="EMBL" id="CP003096">
    <property type="protein sequence ID" value="AER67037.1"/>
    <property type="molecule type" value="Genomic_DNA"/>
</dbReference>
<dbReference type="GO" id="GO:0003934">
    <property type="term" value="F:GTP cyclohydrolase I activity"/>
    <property type="evidence" value="ECO:0007669"/>
    <property type="project" value="UniProtKB-UniRule"/>
</dbReference>
<accession>G7V650</accession>
<dbReference type="NCBIfam" id="NF010200">
    <property type="entry name" value="PRK13674.1-1"/>
    <property type="match status" value="1"/>
</dbReference>
<dbReference type="InterPro" id="IPR022838">
    <property type="entry name" value="GTP_cyclohydrolase_FolE2"/>
</dbReference>
<reference evidence="4" key="1">
    <citation type="submission" date="2011-10" db="EMBL/GenBank/DDBJ databases">
        <title>The complete genome of chromosome of Thermovirga lienii DSM 17291.</title>
        <authorList>
            <consortium name="US DOE Joint Genome Institute (JGI-PGF)"/>
            <person name="Lucas S."/>
            <person name="Copeland A."/>
            <person name="Lapidus A."/>
            <person name="Glavina del Rio T."/>
            <person name="Dalin E."/>
            <person name="Tice H."/>
            <person name="Bruce D."/>
            <person name="Goodwin L."/>
            <person name="Pitluck S."/>
            <person name="Peters L."/>
            <person name="Mikhailova N."/>
            <person name="Saunders E."/>
            <person name="Kyrpides N."/>
            <person name="Mavromatis K."/>
            <person name="Ivanova N."/>
            <person name="Last F.I."/>
            <person name="Brettin T."/>
            <person name="Detter J.C."/>
            <person name="Han C."/>
            <person name="Larimer F."/>
            <person name="Land M."/>
            <person name="Hauser L."/>
            <person name="Markowitz V."/>
            <person name="Cheng J.-F."/>
            <person name="Hugenholtz P."/>
            <person name="Woyke T."/>
            <person name="Wu D."/>
            <person name="Spring S."/>
            <person name="Schroeder M."/>
            <person name="Brambilla E.-M."/>
            <person name="Klenk H.-P."/>
            <person name="Eisen J.A."/>
        </authorList>
    </citation>
    <scope>NUCLEOTIDE SEQUENCE [LARGE SCALE GENOMIC DNA]</scope>
    <source>
        <strain evidence="4">ATCC BAA-1197 / DSM 17291 / Cas60314</strain>
    </source>
</reference>
<comment type="similarity">
    <text evidence="2">Belongs to the GTP cyclohydrolase IV family.</text>
</comment>
<organism evidence="3 4">
    <name type="scientific">Thermovirga lienii (strain ATCC BAA-1197 / DSM 17291 / Cas60314)</name>
    <dbReference type="NCBI Taxonomy" id="580340"/>
    <lineage>
        <taxon>Bacteria</taxon>
        <taxon>Thermotogati</taxon>
        <taxon>Synergistota</taxon>
        <taxon>Synergistia</taxon>
        <taxon>Synergistales</taxon>
        <taxon>Thermovirgaceae</taxon>
        <taxon>Thermovirga</taxon>
    </lineage>
</organism>
<dbReference type="HAMAP" id="MF_01527_B">
    <property type="entry name" value="GTP_cyclohydrol_B"/>
    <property type="match status" value="1"/>
</dbReference>
<reference evidence="3 4" key="2">
    <citation type="journal article" date="2012" name="Stand. Genomic Sci.">
        <title>Genome sequence of the moderately thermophilic, amino-acid-degrading and sulfur-reducing bacterium Thermovirga lienii type strain (Cas60314(T)).</title>
        <authorList>
            <person name="Goker M."/>
            <person name="Saunders E."/>
            <person name="Lapidus A."/>
            <person name="Nolan M."/>
            <person name="Lucas S."/>
            <person name="Hammon N."/>
            <person name="Deshpande S."/>
            <person name="Cheng J.F."/>
            <person name="Han C."/>
            <person name="Tapia R."/>
            <person name="Goodwin L.A."/>
            <person name="Pitluck S."/>
            <person name="Liolios K."/>
            <person name="Mavromatis K."/>
            <person name="Pagani I."/>
            <person name="Ivanova N."/>
            <person name="Mikhailova N."/>
            <person name="Pati A."/>
            <person name="Chen A."/>
            <person name="Palaniappan K."/>
            <person name="Land M."/>
            <person name="Chang Y.J."/>
            <person name="Jeffries C.D."/>
            <person name="Brambilla E.M."/>
            <person name="Rohde M."/>
            <person name="Spring S."/>
            <person name="Detter J.C."/>
            <person name="Woyke T."/>
            <person name="Bristow J."/>
            <person name="Eisen J.A."/>
            <person name="Markowitz V."/>
            <person name="Hugenholtz P."/>
            <person name="Kyrpides N.C."/>
            <person name="Klenk H.P."/>
        </authorList>
    </citation>
    <scope>NUCLEOTIDE SEQUENCE [LARGE SCALE GENOMIC DNA]</scope>
    <source>
        <strain evidence="4">ATCC BAA-1197 / DSM 17291 / Cas60314</strain>
    </source>
</reference>
<evidence type="ECO:0000256" key="2">
    <source>
        <dbReference type="HAMAP-Rule" id="MF_01527"/>
    </source>
</evidence>
<name>G7V650_THELD</name>
<evidence type="ECO:0000313" key="3">
    <source>
        <dbReference type="EMBL" id="AER67037.1"/>
    </source>
</evidence>
<dbReference type="Gene3D" id="3.10.270.10">
    <property type="entry name" value="Urate Oxidase"/>
    <property type="match status" value="1"/>
</dbReference>
<dbReference type="Proteomes" id="UP000005868">
    <property type="component" value="Chromosome"/>
</dbReference>
<dbReference type="Pfam" id="PF02649">
    <property type="entry name" value="GCHY-1"/>
    <property type="match status" value="1"/>
</dbReference>
<keyword evidence="1 2" id="KW-0378">Hydrolase</keyword>
<dbReference type="STRING" id="580340.Tlie_1307"/>
<comment type="pathway">
    <text evidence="2">Cofactor biosynthesis; 7,8-dihydroneopterin triphosphate biosynthesis; 7,8-dihydroneopterin triphosphate from GTP: step 1/1.</text>
</comment>
<comment type="catalytic activity">
    <reaction evidence="2">
        <text>GTP + H2O = 7,8-dihydroneopterin 3'-triphosphate + formate + H(+)</text>
        <dbReference type="Rhea" id="RHEA:17473"/>
        <dbReference type="ChEBI" id="CHEBI:15377"/>
        <dbReference type="ChEBI" id="CHEBI:15378"/>
        <dbReference type="ChEBI" id="CHEBI:15740"/>
        <dbReference type="ChEBI" id="CHEBI:37565"/>
        <dbReference type="ChEBI" id="CHEBI:58462"/>
        <dbReference type="EC" id="3.5.4.16"/>
    </reaction>
</comment>
<dbReference type="GO" id="GO:0046654">
    <property type="term" value="P:tetrahydrofolate biosynthetic process"/>
    <property type="evidence" value="ECO:0007669"/>
    <property type="project" value="UniProtKB-UniRule"/>
</dbReference>
<dbReference type="EC" id="3.5.4.16" evidence="2"/>
<evidence type="ECO:0000256" key="1">
    <source>
        <dbReference type="ARBA" id="ARBA00022801"/>
    </source>
</evidence>
<keyword evidence="4" id="KW-1185">Reference proteome</keyword>
<dbReference type="PANTHER" id="PTHR36445">
    <property type="entry name" value="GTP CYCLOHYDROLASE MPTA"/>
    <property type="match status" value="1"/>
</dbReference>
<feature type="site" description="May be catalytically important" evidence="2">
    <location>
        <position position="144"/>
    </location>
</feature>
<dbReference type="KEGG" id="tli:Tlie_1307"/>
<dbReference type="OrthoDB" id="9774824at2"/>
<dbReference type="InterPro" id="IPR003801">
    <property type="entry name" value="GTP_cyclohydrolase_FolE2/MptA"/>
</dbReference>
<comment type="function">
    <text evidence="2">Converts GTP to 7,8-dihydroneopterin triphosphate.</text>
</comment>
<sequence length="257" mass="29515">MKDVQNEKDTRNIPIDRVGVTSVSYPIVVLDPKENLQHTVANVTMAVSLPRKFRGTHMSRFLEVLNEFKGRVTLESLEQVTVDLKRKLNASGSEVKIEFPYFINRKAPVSGSTSYTRYDVVFWASYDEHFDFTMKVTVPVQTLCPCSKEISEYGAHNQRAKVSIEVRMNKRIWIEELVDVAESCASSPVYTLLKRKDEKFVTEQAYSNPRFVEDVVRDVALKLDQDDRVDWFSVSVVSQESIHNHDAFASLVRDKRS</sequence>
<gene>
    <name evidence="2" type="primary">folE2</name>
    <name evidence="3" type="ordered locus">Tlie_1307</name>
</gene>
<dbReference type="AlphaFoldDB" id="G7V650"/>
<dbReference type="UniPathway" id="UPA00848">
    <property type="reaction ID" value="UER00151"/>
</dbReference>